<dbReference type="Proteomes" id="UP000184236">
    <property type="component" value="Unassembled WGS sequence"/>
</dbReference>
<protein>
    <submittedName>
        <fullName evidence="1">Uncharacterized protein</fullName>
    </submittedName>
</protein>
<dbReference type="RefSeq" id="WP_072885614.1">
    <property type="nucleotide sequence ID" value="NZ_FQVO01000012.1"/>
</dbReference>
<evidence type="ECO:0000313" key="1">
    <source>
        <dbReference type="EMBL" id="SHF26703.1"/>
    </source>
</evidence>
<keyword evidence="2" id="KW-1185">Reference proteome</keyword>
<accession>A0A1M5A8W7</accession>
<sequence>MNSDNLVDYFNAVCEFRQLNPVMKNMPLRTNDPAMIPIRDVMNGFKKHVQQQYQEINNVPFTVEVSRGIMNLPNVLYACILPPGQMVRNGIYTAICFDIMGRGALVGCVESKVTSKGLKTVQRKTGSALLFIDVDGTTKRTKYNNVFVNPEEFYYPLDDSEILNKHIHESMKLSLLLLDL</sequence>
<gene>
    <name evidence="1" type="ORF">SAMN05444408_11264</name>
</gene>
<dbReference type="OrthoDB" id="67788at2"/>
<name>A0A1M5A8W7_9FLAO</name>
<dbReference type="AlphaFoldDB" id="A0A1M5A8W7"/>
<evidence type="ECO:0000313" key="2">
    <source>
        <dbReference type="Proteomes" id="UP000184236"/>
    </source>
</evidence>
<organism evidence="1 2">
    <name type="scientific">Chryseobacterium takakiae</name>
    <dbReference type="NCBI Taxonomy" id="1302685"/>
    <lineage>
        <taxon>Bacteria</taxon>
        <taxon>Pseudomonadati</taxon>
        <taxon>Bacteroidota</taxon>
        <taxon>Flavobacteriia</taxon>
        <taxon>Flavobacteriales</taxon>
        <taxon>Weeksellaceae</taxon>
        <taxon>Chryseobacterium group</taxon>
        <taxon>Chryseobacterium</taxon>
    </lineage>
</organism>
<dbReference type="STRING" id="1302685.SAMN05444408_11264"/>
<dbReference type="EMBL" id="FQVO01000012">
    <property type="protein sequence ID" value="SHF26703.1"/>
    <property type="molecule type" value="Genomic_DNA"/>
</dbReference>
<proteinExistence type="predicted"/>
<reference evidence="2" key="1">
    <citation type="submission" date="2016-11" db="EMBL/GenBank/DDBJ databases">
        <authorList>
            <person name="Varghese N."/>
            <person name="Submissions S."/>
        </authorList>
    </citation>
    <scope>NUCLEOTIDE SEQUENCE [LARGE SCALE GENOMIC DNA]</scope>
    <source>
        <strain evidence="2">DSM 26898</strain>
    </source>
</reference>